<dbReference type="Gene3D" id="3.40.50.2300">
    <property type="match status" value="1"/>
</dbReference>
<evidence type="ECO:0000259" key="2">
    <source>
        <dbReference type="PROSITE" id="PS50110"/>
    </source>
</evidence>
<keyword evidence="4" id="KW-1185">Reference proteome</keyword>
<dbReference type="SMART" id="SM00448">
    <property type="entry name" value="REC"/>
    <property type="match status" value="1"/>
</dbReference>
<reference evidence="4" key="1">
    <citation type="submission" date="2023-07" db="EMBL/GenBank/DDBJ databases">
        <title>Christiangramia sp. SM2212., a novel bacterium of the family Flavobacteriaceae isolated from the sea sediment.</title>
        <authorList>
            <person name="Wang J."/>
            <person name="Zhang X."/>
        </authorList>
    </citation>
    <scope>NUCLEOTIDE SEQUENCE [LARGE SCALE GENOMIC DNA]</scope>
    <source>
        <strain evidence="4">SM2212</strain>
    </source>
</reference>
<feature type="domain" description="Response regulatory" evidence="2">
    <location>
        <begin position="8"/>
        <end position="134"/>
    </location>
</feature>
<feature type="modified residue" description="4-aspartylphosphate" evidence="1">
    <location>
        <position position="62"/>
    </location>
</feature>
<dbReference type="PANTHER" id="PTHR45566">
    <property type="entry name" value="HTH-TYPE TRANSCRIPTIONAL REGULATOR YHJB-RELATED"/>
    <property type="match status" value="1"/>
</dbReference>
<sequence length="221" mass="25394">MDEFRDINILLVDDHHMILEGYKNVLSRAKYTGVNLSIDTSDNCDIAWKKLNNNNYQIVFLDINFPVQENSKILSGEDLGVKIRKERPNIKIVILSVLEDVFRLHNILSNINPDGFLSKGETTSKELLRCLENVIDCPPYYGPKISKLLRSEVANKYFIDETDRILLYQLSLGTKTKDLTNFVNLSQRAVEDRKKKLKEVFDVIGEGNRALLEKARESGYI</sequence>
<keyword evidence="1" id="KW-0597">Phosphoprotein</keyword>
<dbReference type="PANTHER" id="PTHR45566:SF2">
    <property type="entry name" value="NARL SUBFAMILY"/>
    <property type="match status" value="1"/>
</dbReference>
<gene>
    <name evidence="3" type="ORF">RE431_10650</name>
</gene>
<evidence type="ECO:0000256" key="1">
    <source>
        <dbReference type="PROSITE-ProRule" id="PRU00169"/>
    </source>
</evidence>
<name>A0ABU1ERU4_9FLAO</name>
<dbReference type="SUPFAM" id="SSF52172">
    <property type="entry name" value="CheY-like"/>
    <property type="match status" value="1"/>
</dbReference>
<dbReference type="Pfam" id="PF00072">
    <property type="entry name" value="Response_reg"/>
    <property type="match status" value="1"/>
</dbReference>
<protein>
    <submittedName>
        <fullName evidence="3">Response regulator</fullName>
    </submittedName>
</protein>
<dbReference type="EMBL" id="JAVJIU010000004">
    <property type="protein sequence ID" value="MDR5591096.1"/>
    <property type="molecule type" value="Genomic_DNA"/>
</dbReference>
<dbReference type="RefSeq" id="WP_309561965.1">
    <property type="nucleotide sequence ID" value="NZ_JAVJIU010000004.1"/>
</dbReference>
<dbReference type="InterPro" id="IPR001789">
    <property type="entry name" value="Sig_transdc_resp-reg_receiver"/>
</dbReference>
<dbReference type="Proteomes" id="UP001257234">
    <property type="component" value="Unassembled WGS sequence"/>
</dbReference>
<dbReference type="InterPro" id="IPR051015">
    <property type="entry name" value="EvgA-like"/>
</dbReference>
<organism evidence="3 4">
    <name type="scientific">Christiangramia sediminicola</name>
    <dbReference type="NCBI Taxonomy" id="3073267"/>
    <lineage>
        <taxon>Bacteria</taxon>
        <taxon>Pseudomonadati</taxon>
        <taxon>Bacteroidota</taxon>
        <taxon>Flavobacteriia</taxon>
        <taxon>Flavobacteriales</taxon>
        <taxon>Flavobacteriaceae</taxon>
        <taxon>Christiangramia</taxon>
    </lineage>
</organism>
<evidence type="ECO:0000313" key="4">
    <source>
        <dbReference type="Proteomes" id="UP001257234"/>
    </source>
</evidence>
<evidence type="ECO:0000313" key="3">
    <source>
        <dbReference type="EMBL" id="MDR5591096.1"/>
    </source>
</evidence>
<accession>A0ABU1ERU4</accession>
<dbReference type="InterPro" id="IPR011006">
    <property type="entry name" value="CheY-like_superfamily"/>
</dbReference>
<dbReference type="PROSITE" id="PS50110">
    <property type="entry name" value="RESPONSE_REGULATORY"/>
    <property type="match status" value="1"/>
</dbReference>
<proteinExistence type="predicted"/>
<comment type="caution">
    <text evidence="3">The sequence shown here is derived from an EMBL/GenBank/DDBJ whole genome shotgun (WGS) entry which is preliminary data.</text>
</comment>